<dbReference type="PANTHER" id="PTHR46163:SF5">
    <property type="entry name" value="TYROSINE-PROTEIN PHOSPHATASE"/>
    <property type="match status" value="1"/>
</dbReference>
<accession>A0AA36DD08</accession>
<evidence type="ECO:0000259" key="2">
    <source>
        <dbReference type="PROSITE" id="PS50055"/>
    </source>
</evidence>
<dbReference type="AlphaFoldDB" id="A0AA36DD08"/>
<dbReference type="PRINTS" id="PR00700">
    <property type="entry name" value="PRTYPHPHTASE"/>
</dbReference>
<reference evidence="4" key="1">
    <citation type="submission" date="2023-06" db="EMBL/GenBank/DDBJ databases">
        <authorList>
            <person name="Delattre M."/>
        </authorList>
    </citation>
    <scope>NUCLEOTIDE SEQUENCE</scope>
    <source>
        <strain evidence="4">AF72</strain>
    </source>
</reference>
<name>A0AA36DD08_9BILA</name>
<dbReference type="Gene3D" id="3.90.190.10">
    <property type="entry name" value="Protein tyrosine phosphatase superfamily"/>
    <property type="match status" value="1"/>
</dbReference>
<feature type="domain" description="Tyrosine-protein phosphatase" evidence="2">
    <location>
        <begin position="176"/>
        <end position="409"/>
    </location>
</feature>
<dbReference type="GO" id="GO:0004725">
    <property type="term" value="F:protein tyrosine phosphatase activity"/>
    <property type="evidence" value="ECO:0007669"/>
    <property type="project" value="InterPro"/>
</dbReference>
<feature type="non-terminal residue" evidence="4">
    <location>
        <position position="438"/>
    </location>
</feature>
<protein>
    <submittedName>
        <fullName evidence="4">Uncharacterized protein</fullName>
    </submittedName>
</protein>
<dbReference type="SMART" id="SM00194">
    <property type="entry name" value="PTPc"/>
    <property type="match status" value="1"/>
</dbReference>
<proteinExistence type="predicted"/>
<dbReference type="CDD" id="cd00047">
    <property type="entry name" value="PTPc"/>
    <property type="match status" value="1"/>
</dbReference>
<dbReference type="PROSITE" id="PS00383">
    <property type="entry name" value="TYR_PHOSPHATASE_1"/>
    <property type="match status" value="1"/>
</dbReference>
<feature type="domain" description="Tyrosine specific protein phosphatases" evidence="3">
    <location>
        <begin position="329"/>
        <end position="400"/>
    </location>
</feature>
<feature type="compositionally biased region" description="Basic and acidic residues" evidence="1">
    <location>
        <begin position="36"/>
        <end position="45"/>
    </location>
</feature>
<dbReference type="SUPFAM" id="SSF52799">
    <property type="entry name" value="(Phosphotyrosine protein) phosphatases II"/>
    <property type="match status" value="1"/>
</dbReference>
<gene>
    <name evidence="4" type="ORF">MSPICULIGERA_LOCUS23290</name>
</gene>
<dbReference type="Proteomes" id="UP001177023">
    <property type="component" value="Unassembled WGS sequence"/>
</dbReference>
<comment type="caution">
    <text evidence="4">The sequence shown here is derived from an EMBL/GenBank/DDBJ whole genome shotgun (WGS) entry which is preliminary data.</text>
</comment>
<dbReference type="PROSITE" id="PS50056">
    <property type="entry name" value="TYR_PHOSPHATASE_2"/>
    <property type="match status" value="1"/>
</dbReference>
<dbReference type="SMART" id="SM00404">
    <property type="entry name" value="PTPc_motif"/>
    <property type="match status" value="1"/>
</dbReference>
<dbReference type="InterPro" id="IPR000387">
    <property type="entry name" value="Tyr_Pase_dom"/>
</dbReference>
<dbReference type="InterPro" id="IPR003595">
    <property type="entry name" value="Tyr_Pase_cat"/>
</dbReference>
<dbReference type="Pfam" id="PF00102">
    <property type="entry name" value="Y_phosphatase"/>
    <property type="match status" value="1"/>
</dbReference>
<dbReference type="EMBL" id="CATQJA010002703">
    <property type="protein sequence ID" value="CAJ0585262.1"/>
    <property type="molecule type" value="Genomic_DNA"/>
</dbReference>
<dbReference type="InterPro" id="IPR000242">
    <property type="entry name" value="PTP_cat"/>
</dbReference>
<evidence type="ECO:0000313" key="5">
    <source>
        <dbReference type="Proteomes" id="UP001177023"/>
    </source>
</evidence>
<feature type="region of interest" description="Disordered" evidence="1">
    <location>
        <begin position="14"/>
        <end position="132"/>
    </location>
</feature>
<evidence type="ECO:0000256" key="1">
    <source>
        <dbReference type="SAM" id="MobiDB-lite"/>
    </source>
</evidence>
<dbReference type="PANTHER" id="PTHR46163">
    <property type="entry name" value="TYROSINE-PROTEIN PHOSPHATASE-RELATED"/>
    <property type="match status" value="1"/>
</dbReference>
<dbReference type="InterPro" id="IPR052782">
    <property type="entry name" value="Oocyte-zygote_transition_reg"/>
</dbReference>
<dbReference type="PROSITE" id="PS50055">
    <property type="entry name" value="TYR_PHOSPHATASE_PTP"/>
    <property type="match status" value="1"/>
</dbReference>
<evidence type="ECO:0000313" key="4">
    <source>
        <dbReference type="EMBL" id="CAJ0585262.1"/>
    </source>
</evidence>
<dbReference type="InterPro" id="IPR029021">
    <property type="entry name" value="Prot-tyrosine_phosphatase-like"/>
</dbReference>
<organism evidence="4 5">
    <name type="scientific">Mesorhabditis spiculigera</name>
    <dbReference type="NCBI Taxonomy" id="96644"/>
    <lineage>
        <taxon>Eukaryota</taxon>
        <taxon>Metazoa</taxon>
        <taxon>Ecdysozoa</taxon>
        <taxon>Nematoda</taxon>
        <taxon>Chromadorea</taxon>
        <taxon>Rhabditida</taxon>
        <taxon>Rhabditina</taxon>
        <taxon>Rhabditomorpha</taxon>
        <taxon>Rhabditoidea</taxon>
        <taxon>Rhabditidae</taxon>
        <taxon>Mesorhabditinae</taxon>
        <taxon>Mesorhabditis</taxon>
    </lineage>
</organism>
<keyword evidence="5" id="KW-1185">Reference proteome</keyword>
<sequence>MPSLPGFLTALKKKFKKEKKGARTGSAENIDDVEEPAAKNDKPERSGMAAVEESLRKKNKKKKGDAGTRQHKTGGDMMNKTQDGGDGVPITPPPPTKSVRTFERSGSRKKNKQSRELRSKMAKFKRPPKGDQQAMVEAFARATCEKGINGLRADFSRHERKYDMHKCTVFARYPGKNRYKDVGCLDEQRVRLLNVGPENPDGYIHANYVATLKAENRFICTQAPLDSTCPDFWNMIMQEEVEIILMLCDFEERGQKKCAMYFPLAVDETKTFDAYQVTKTEEKDMEFVNETKVKIRINTFRVQKGDKSHVCNQYIWLAWPDRGVPPADMACIELLQKVSVTTKPIVVHCSAGIGRTGSVVLLQMILELFADSRQFGDIEGLMLQMRKSRACSVQNAAQYLFVHEVLLCYFRNQKLLASDQKVFQDLTAAYYKAVEAAN</sequence>
<dbReference type="InterPro" id="IPR016130">
    <property type="entry name" value="Tyr_Pase_AS"/>
</dbReference>
<evidence type="ECO:0000259" key="3">
    <source>
        <dbReference type="PROSITE" id="PS50056"/>
    </source>
</evidence>